<proteinExistence type="predicted"/>
<dbReference type="RefSeq" id="XP_018699362.1">
    <property type="nucleotide sequence ID" value="XM_018853454.1"/>
</dbReference>
<comment type="caution">
    <text evidence="2">The sequence shown here is derived from an EMBL/GenBank/DDBJ whole genome shotgun (WGS) entry which is preliminary data.</text>
</comment>
<dbReference type="EMBL" id="AZHB01000084">
    <property type="protein sequence ID" value="OAA39479.1"/>
    <property type="molecule type" value="Genomic_DNA"/>
</dbReference>
<evidence type="ECO:0000256" key="1">
    <source>
        <dbReference type="SAM" id="MobiDB-lite"/>
    </source>
</evidence>
<dbReference type="GeneID" id="30026146"/>
<keyword evidence="3" id="KW-1185">Reference proteome</keyword>
<dbReference type="Proteomes" id="UP000076744">
    <property type="component" value="Unassembled WGS sequence"/>
</dbReference>
<dbReference type="AlphaFoldDB" id="A0A167AZ51"/>
<protein>
    <submittedName>
        <fullName evidence="2">Uncharacterized protein</fullName>
    </submittedName>
</protein>
<sequence length="150" mass="15856">MSEWSQPPDAQLDIYEPVAAPRGPKEQMPRRLPAVGGGGGGRPVYVDISTYGGEAMDYDVPGGETPSSKTYFDDRFDQETIIGALLREDANTAAVADSYCGTDCGCYSVAPDYMDSAPVDAWNAPALSSINPARCASDAGCYGFAMQHDG</sequence>
<evidence type="ECO:0000313" key="2">
    <source>
        <dbReference type="EMBL" id="OAA39479.1"/>
    </source>
</evidence>
<gene>
    <name evidence="2" type="ORF">ISF_09854</name>
</gene>
<dbReference type="OrthoDB" id="10584131at2759"/>
<reference evidence="2 3" key="1">
    <citation type="journal article" date="2016" name="Genome Biol. Evol.">
        <title>Divergent and convergent evolution of fungal pathogenicity.</title>
        <authorList>
            <person name="Shang Y."/>
            <person name="Xiao G."/>
            <person name="Zheng P."/>
            <person name="Cen K."/>
            <person name="Zhan S."/>
            <person name="Wang C."/>
        </authorList>
    </citation>
    <scope>NUCLEOTIDE SEQUENCE [LARGE SCALE GENOMIC DNA]</scope>
    <source>
        <strain evidence="2 3">ARSEF 2679</strain>
    </source>
</reference>
<dbReference type="STRING" id="1081104.A0A167AZ51"/>
<accession>A0A167AZ51</accession>
<organism evidence="2 3">
    <name type="scientific">Cordyceps fumosorosea (strain ARSEF 2679)</name>
    <name type="common">Isaria fumosorosea</name>
    <dbReference type="NCBI Taxonomy" id="1081104"/>
    <lineage>
        <taxon>Eukaryota</taxon>
        <taxon>Fungi</taxon>
        <taxon>Dikarya</taxon>
        <taxon>Ascomycota</taxon>
        <taxon>Pezizomycotina</taxon>
        <taxon>Sordariomycetes</taxon>
        <taxon>Hypocreomycetidae</taxon>
        <taxon>Hypocreales</taxon>
        <taxon>Cordycipitaceae</taxon>
        <taxon>Cordyceps</taxon>
    </lineage>
</organism>
<name>A0A167AZ51_CORFA</name>
<evidence type="ECO:0000313" key="3">
    <source>
        <dbReference type="Proteomes" id="UP000076744"/>
    </source>
</evidence>
<feature type="region of interest" description="Disordered" evidence="1">
    <location>
        <begin position="1"/>
        <end position="40"/>
    </location>
</feature>